<evidence type="ECO:0000256" key="10">
    <source>
        <dbReference type="PIRNR" id="PIRNR006268"/>
    </source>
</evidence>
<feature type="binding site" evidence="11">
    <location>
        <position position="179"/>
    </location>
    <ligand>
        <name>Mg(2+)</name>
        <dbReference type="ChEBI" id="CHEBI:18420"/>
    </ligand>
</feature>
<evidence type="ECO:0000256" key="7">
    <source>
        <dbReference type="ARBA" id="ARBA00022842"/>
    </source>
</evidence>
<dbReference type="GO" id="GO:0005886">
    <property type="term" value="C:plasma membrane"/>
    <property type="evidence" value="ECO:0007669"/>
    <property type="project" value="UniProtKB-SubCell"/>
</dbReference>
<dbReference type="Pfam" id="PF02424">
    <property type="entry name" value="ApbE"/>
    <property type="match status" value="1"/>
</dbReference>
<dbReference type="InterPro" id="IPR024932">
    <property type="entry name" value="ApbE"/>
</dbReference>
<dbReference type="AlphaFoldDB" id="A0A1Y6B623"/>
<organism evidence="13 14">
    <name type="scientific">Pseudogulbenkiania subflava DSM 22618</name>
    <dbReference type="NCBI Taxonomy" id="1123014"/>
    <lineage>
        <taxon>Bacteria</taxon>
        <taxon>Pseudomonadati</taxon>
        <taxon>Pseudomonadota</taxon>
        <taxon>Betaproteobacteria</taxon>
        <taxon>Neisseriales</taxon>
        <taxon>Chromobacteriaceae</taxon>
        <taxon>Pseudogulbenkiania</taxon>
    </lineage>
</organism>
<protein>
    <recommendedName>
        <fullName evidence="2 10">FAD:protein FMN transferase</fullName>
        <ecNumber evidence="1 10">2.7.1.180</ecNumber>
    </recommendedName>
    <alternativeName>
        <fullName evidence="8 10">Flavin transferase</fullName>
    </alternativeName>
</protein>
<dbReference type="SUPFAM" id="SSF143631">
    <property type="entry name" value="ApbE-like"/>
    <property type="match status" value="1"/>
</dbReference>
<dbReference type="STRING" id="1123014.SAMN02745746_00035"/>
<evidence type="ECO:0000256" key="1">
    <source>
        <dbReference type="ARBA" id="ARBA00011955"/>
    </source>
</evidence>
<evidence type="ECO:0000256" key="6">
    <source>
        <dbReference type="ARBA" id="ARBA00022827"/>
    </source>
</evidence>
<comment type="cofactor">
    <cofactor evidence="11">
        <name>Mg(2+)</name>
        <dbReference type="ChEBI" id="CHEBI:18420"/>
    </cofactor>
    <cofactor evidence="11">
        <name>Mn(2+)</name>
        <dbReference type="ChEBI" id="CHEBI:29035"/>
    </cofactor>
    <text evidence="11">Magnesium. Can also use manganese.</text>
</comment>
<keyword evidence="6 10" id="KW-0274">FAD</keyword>
<feature type="signal peptide" evidence="12">
    <location>
        <begin position="1"/>
        <end position="25"/>
    </location>
</feature>
<evidence type="ECO:0000313" key="14">
    <source>
        <dbReference type="Proteomes" id="UP000192920"/>
    </source>
</evidence>
<keyword evidence="12" id="KW-0997">Cell inner membrane</keyword>
<evidence type="ECO:0000256" key="2">
    <source>
        <dbReference type="ARBA" id="ARBA00016337"/>
    </source>
</evidence>
<reference evidence="14" key="1">
    <citation type="submission" date="2017-04" db="EMBL/GenBank/DDBJ databases">
        <authorList>
            <person name="Varghese N."/>
            <person name="Submissions S."/>
        </authorList>
    </citation>
    <scope>NUCLEOTIDE SEQUENCE [LARGE SCALE GENOMIC DNA]</scope>
    <source>
        <strain evidence="14">DSM 22618</strain>
    </source>
</reference>
<keyword evidence="7 10" id="KW-0460">Magnesium</keyword>
<comment type="similarity">
    <text evidence="10 12">Belongs to the ApbE family.</text>
</comment>
<dbReference type="PIRSF" id="PIRSF006268">
    <property type="entry name" value="ApbE"/>
    <property type="match status" value="1"/>
</dbReference>
<dbReference type="EC" id="2.7.1.180" evidence="1 10"/>
<keyword evidence="12" id="KW-1003">Cell membrane</keyword>
<evidence type="ECO:0000256" key="12">
    <source>
        <dbReference type="RuleBase" id="RU363002"/>
    </source>
</evidence>
<dbReference type="RefSeq" id="WP_085274438.1">
    <property type="nucleotide sequence ID" value="NZ_FXAG01000001.1"/>
</dbReference>
<evidence type="ECO:0000256" key="9">
    <source>
        <dbReference type="ARBA" id="ARBA00048540"/>
    </source>
</evidence>
<dbReference type="GO" id="GO:0046872">
    <property type="term" value="F:metal ion binding"/>
    <property type="evidence" value="ECO:0007669"/>
    <property type="project" value="UniProtKB-UniRule"/>
</dbReference>
<dbReference type="EMBL" id="FXAG01000001">
    <property type="protein sequence ID" value="SME91879.1"/>
    <property type="molecule type" value="Genomic_DNA"/>
</dbReference>
<dbReference type="PANTHER" id="PTHR30040">
    <property type="entry name" value="THIAMINE BIOSYNTHESIS LIPOPROTEIN APBE"/>
    <property type="match status" value="1"/>
</dbReference>
<sequence length="355" mass="38154">MRALILRLRPTCLALCLLIGLAACGREPEPFRQESYVFGTRVEVTVLGESEAHAQAAVAQAMAELDRLHLRLHAWKGNGELVAINRALARGESAPLAPDLAELLRAAQRDEALSDGLFSPALGGMVALWGFHADSFAPVTPDPAALRRLVEARPRLADLSFADGRIASRNPAVQLDLGGIAKGWALDRVRNQLKAAGVRSALINIGGNVIALGKKPDGTPWKVGIQHPRHNEAMAVVELADGEAVGTSGDYQRYFELNGRRHCHLIDPRDGSSDCRAQAATVVVAPAADAGLRSDVATKPIYLADTARAPYYASRFGIRDVLLVDGHGEVWLSRSMQARLHWLGEAPRIHLLGAA</sequence>
<accession>A0A1Y6B623</accession>
<keyword evidence="3 10" id="KW-0285">Flavoprotein</keyword>
<dbReference type="InterPro" id="IPR003374">
    <property type="entry name" value="ApbE-like_sf"/>
</dbReference>
<proteinExistence type="inferred from homology"/>
<gene>
    <name evidence="13" type="ORF">SAMN02745746_00035</name>
</gene>
<evidence type="ECO:0000256" key="11">
    <source>
        <dbReference type="PIRSR" id="PIRSR006268-2"/>
    </source>
</evidence>
<keyword evidence="4 10" id="KW-0808">Transferase</keyword>
<keyword evidence="12 13" id="KW-0449">Lipoprotein</keyword>
<keyword evidence="12" id="KW-0732">Signal</keyword>
<name>A0A1Y6B623_9NEIS</name>
<evidence type="ECO:0000256" key="8">
    <source>
        <dbReference type="ARBA" id="ARBA00031306"/>
    </source>
</evidence>
<feature type="chain" id="PRO_5011833717" description="FAD:protein FMN transferase" evidence="12">
    <location>
        <begin position="26"/>
        <end position="355"/>
    </location>
</feature>
<evidence type="ECO:0000313" key="13">
    <source>
        <dbReference type="EMBL" id="SME91879.1"/>
    </source>
</evidence>
<comment type="catalytic activity">
    <reaction evidence="9 10 12">
        <text>L-threonyl-[protein] + FAD = FMN-L-threonyl-[protein] + AMP + H(+)</text>
        <dbReference type="Rhea" id="RHEA:36847"/>
        <dbReference type="Rhea" id="RHEA-COMP:11060"/>
        <dbReference type="Rhea" id="RHEA-COMP:11061"/>
        <dbReference type="ChEBI" id="CHEBI:15378"/>
        <dbReference type="ChEBI" id="CHEBI:30013"/>
        <dbReference type="ChEBI" id="CHEBI:57692"/>
        <dbReference type="ChEBI" id="CHEBI:74257"/>
        <dbReference type="ChEBI" id="CHEBI:456215"/>
        <dbReference type="EC" id="2.7.1.180"/>
    </reaction>
</comment>
<evidence type="ECO:0000256" key="4">
    <source>
        <dbReference type="ARBA" id="ARBA00022679"/>
    </source>
</evidence>
<comment type="subcellular location">
    <subcellularLocation>
        <location evidence="12">Cell inner membrane</location>
        <topology evidence="12">Lipid-anchor</topology>
        <orientation evidence="12">Periplasmic side</orientation>
    </subcellularLocation>
</comment>
<keyword evidence="12" id="KW-0472">Membrane</keyword>
<evidence type="ECO:0000256" key="3">
    <source>
        <dbReference type="ARBA" id="ARBA00022630"/>
    </source>
</evidence>
<evidence type="ECO:0000256" key="5">
    <source>
        <dbReference type="ARBA" id="ARBA00022723"/>
    </source>
</evidence>
<keyword evidence="14" id="KW-1185">Reference proteome</keyword>
<dbReference type="GO" id="GO:0016740">
    <property type="term" value="F:transferase activity"/>
    <property type="evidence" value="ECO:0007669"/>
    <property type="project" value="UniProtKB-UniRule"/>
</dbReference>
<keyword evidence="5 10" id="KW-0479">Metal-binding</keyword>
<feature type="binding site" evidence="11">
    <location>
        <position position="295"/>
    </location>
    <ligand>
        <name>Mg(2+)</name>
        <dbReference type="ChEBI" id="CHEBI:18420"/>
    </ligand>
</feature>
<dbReference type="PANTHER" id="PTHR30040:SF2">
    <property type="entry name" value="FAD:PROTEIN FMN TRANSFERASE"/>
    <property type="match status" value="1"/>
</dbReference>
<dbReference type="Proteomes" id="UP000192920">
    <property type="component" value="Unassembled WGS sequence"/>
</dbReference>
<comment type="function">
    <text evidence="12">Flavin transferase that catalyzes the transfer of the FMN moiety of FAD and its covalent binding to the hydroxyl group of a threonine residue in a target flavoprotein.</text>
</comment>
<dbReference type="PROSITE" id="PS51257">
    <property type="entry name" value="PROKAR_LIPOPROTEIN"/>
    <property type="match status" value="1"/>
</dbReference>
<dbReference type="Gene3D" id="3.10.520.10">
    <property type="entry name" value="ApbE-like domains"/>
    <property type="match status" value="1"/>
</dbReference>